<dbReference type="STRING" id="448386.A0A2V3IVQ8"/>
<reference evidence="2 3" key="1">
    <citation type="journal article" date="2018" name="Mol. Biol. Evol.">
        <title>Analysis of the draft genome of the red seaweed Gracilariopsis chorda provides insights into genome size evolution in Rhodophyta.</title>
        <authorList>
            <person name="Lee J."/>
            <person name="Yang E.C."/>
            <person name="Graf L."/>
            <person name="Yang J.H."/>
            <person name="Qiu H."/>
            <person name="Zel Zion U."/>
            <person name="Chan C.X."/>
            <person name="Stephens T.G."/>
            <person name="Weber A.P.M."/>
            <person name="Boo G.H."/>
            <person name="Boo S.M."/>
            <person name="Kim K.M."/>
            <person name="Shin Y."/>
            <person name="Jung M."/>
            <person name="Lee S.J."/>
            <person name="Yim H.S."/>
            <person name="Lee J.H."/>
            <person name="Bhattacharya D."/>
            <person name="Yoon H.S."/>
        </authorList>
    </citation>
    <scope>NUCLEOTIDE SEQUENCE [LARGE SCALE GENOMIC DNA]</scope>
    <source>
        <strain evidence="2 3">SKKU-2015</strain>
        <tissue evidence="2">Whole body</tissue>
    </source>
</reference>
<dbReference type="Gene3D" id="3.90.550.20">
    <property type="match status" value="1"/>
</dbReference>
<dbReference type="AlphaFoldDB" id="A0A2V3IVQ8"/>
<dbReference type="EMBL" id="NBIV01000043">
    <property type="protein sequence ID" value="PXF46165.1"/>
    <property type="molecule type" value="Genomic_DNA"/>
</dbReference>
<comment type="caution">
    <text evidence="2">The sequence shown here is derived from an EMBL/GenBank/DDBJ whole genome shotgun (WGS) entry which is preliminary data.</text>
</comment>
<dbReference type="InterPro" id="IPR051706">
    <property type="entry name" value="Glycosyltransferase_domain"/>
</dbReference>
<protein>
    <submittedName>
        <fullName evidence="2">Uncharacterized protein</fullName>
    </submittedName>
</protein>
<dbReference type="Pfam" id="PF04488">
    <property type="entry name" value="Gly_transf_sug"/>
    <property type="match status" value="1"/>
</dbReference>
<evidence type="ECO:0000313" key="2">
    <source>
        <dbReference type="EMBL" id="PXF46165.1"/>
    </source>
</evidence>
<evidence type="ECO:0000313" key="3">
    <source>
        <dbReference type="Proteomes" id="UP000247409"/>
    </source>
</evidence>
<dbReference type="GO" id="GO:0000030">
    <property type="term" value="F:mannosyltransferase activity"/>
    <property type="evidence" value="ECO:0007669"/>
    <property type="project" value="TreeGrafter"/>
</dbReference>
<sequence length="752" mass="84958">MAPALTMDDLYLADVNKFDIWDRRESAVGNPQLWQQACESYKSTPHFKSGIPHKIHQIWIGSRQPPCVWLDTWRIQYMNKFANVEYSQKDWQYIMWDNDTVRDMPMLNRSIFDKETAPQCQADILRLEVLYQYGGVYIDADIVSTQKDLRPALELANDTGFLITYEPDTKDKPYSVLGNSLIACTPKHPLILMLMSYIKQIYGFKRAHYGVEWVTGPLTYTKTLIHADMPVTIPPSKHFYPAFHYIPNPSAVDVTSFDSYCFQFGYTCSGLSEWVAANNKCQKAHHCNYHANIEYPLGKLKQFPKTISPVPKDGVIPNVIHQFSFQPENARPHRWMSTWQHKFCPATGFKYELWTWDRLKKDIGLFYCANLYNSSLMDESSLRMLALEVLESCGGYYIPLSTIFVGHETDPEAAAKIFGRGTGAMFESGSIVGSATHGCTAKILECYENGSADSTSSAQLPSSVVTDMKIGDDRAAFASFRYGSRHLGASRIYFAPTDRGDAKAAASSSSAMIWAYDCQVPIFNLSSDAEVVSSINGADGRVVVITDSLFGAFSSLIDELAGVMYRFVEEETEWDYIVFNVEWETDSDGFEVYPCTSPFRSPTARYLGFIANKHVTKEVSTVNVEQVLAEYGSGKVFVASEKSRHTAKLASIYRTIPSIERACSWLAGYFPDFNRDSDEVHGDTLKGFRNGQIAFELQVDDEQRVMYRTWGSSGGIDCECKIQQGLNGLSVEWLRRYQDGQVMYETTGEFVH</sequence>
<dbReference type="InterPro" id="IPR029044">
    <property type="entry name" value="Nucleotide-diphossugar_trans"/>
</dbReference>
<dbReference type="OrthoDB" id="3647at2759"/>
<organism evidence="2 3">
    <name type="scientific">Gracilariopsis chorda</name>
    <dbReference type="NCBI Taxonomy" id="448386"/>
    <lineage>
        <taxon>Eukaryota</taxon>
        <taxon>Rhodophyta</taxon>
        <taxon>Florideophyceae</taxon>
        <taxon>Rhodymeniophycidae</taxon>
        <taxon>Gracilariales</taxon>
        <taxon>Gracilariaceae</taxon>
        <taxon>Gracilariopsis</taxon>
    </lineage>
</organism>
<dbReference type="PANTHER" id="PTHR32385:SF15">
    <property type="entry name" value="INOSITOL PHOSPHOCERAMIDE MANNOSYLTRANSFERASE 1"/>
    <property type="match status" value="1"/>
</dbReference>
<dbReference type="GO" id="GO:0016020">
    <property type="term" value="C:membrane"/>
    <property type="evidence" value="ECO:0007669"/>
    <property type="project" value="GOC"/>
</dbReference>
<keyword evidence="3" id="KW-1185">Reference proteome</keyword>
<dbReference type="InterPro" id="IPR007577">
    <property type="entry name" value="GlycoTrfase_DXD_sugar-bd_CS"/>
</dbReference>
<keyword evidence="1" id="KW-0808">Transferase</keyword>
<gene>
    <name evidence="2" type="ORF">BWQ96_04042</name>
</gene>
<evidence type="ECO:0000256" key="1">
    <source>
        <dbReference type="ARBA" id="ARBA00022679"/>
    </source>
</evidence>
<dbReference type="Proteomes" id="UP000247409">
    <property type="component" value="Unassembled WGS sequence"/>
</dbReference>
<dbReference type="PANTHER" id="PTHR32385">
    <property type="entry name" value="MANNOSYL PHOSPHORYLINOSITOL CERAMIDE SYNTHASE"/>
    <property type="match status" value="1"/>
</dbReference>
<proteinExistence type="predicted"/>
<dbReference type="SUPFAM" id="SSF53448">
    <property type="entry name" value="Nucleotide-diphospho-sugar transferases"/>
    <property type="match status" value="1"/>
</dbReference>
<accession>A0A2V3IVQ8</accession>
<name>A0A2V3IVQ8_9FLOR</name>
<dbReference type="GO" id="GO:0051999">
    <property type="term" value="P:mannosyl-inositol phosphorylceramide biosynthetic process"/>
    <property type="evidence" value="ECO:0007669"/>
    <property type="project" value="TreeGrafter"/>
</dbReference>